<name>A0A6A6TPB0_9PLEO</name>
<dbReference type="InterPro" id="IPR011333">
    <property type="entry name" value="SKP1/BTB/POZ_sf"/>
</dbReference>
<reference evidence="2" key="1">
    <citation type="journal article" date="2020" name="Stud. Mycol.">
        <title>101 Dothideomycetes genomes: a test case for predicting lifestyles and emergence of pathogens.</title>
        <authorList>
            <person name="Haridas S."/>
            <person name="Albert R."/>
            <person name="Binder M."/>
            <person name="Bloem J."/>
            <person name="Labutti K."/>
            <person name="Salamov A."/>
            <person name="Andreopoulos B."/>
            <person name="Baker S."/>
            <person name="Barry K."/>
            <person name="Bills G."/>
            <person name="Bluhm B."/>
            <person name="Cannon C."/>
            <person name="Castanera R."/>
            <person name="Culley D."/>
            <person name="Daum C."/>
            <person name="Ezra D."/>
            <person name="Gonzalez J."/>
            <person name="Henrissat B."/>
            <person name="Kuo A."/>
            <person name="Liang C."/>
            <person name="Lipzen A."/>
            <person name="Lutzoni F."/>
            <person name="Magnuson J."/>
            <person name="Mondo S."/>
            <person name="Nolan M."/>
            <person name="Ohm R."/>
            <person name="Pangilinan J."/>
            <person name="Park H.-J."/>
            <person name="Ramirez L."/>
            <person name="Alfaro M."/>
            <person name="Sun H."/>
            <person name="Tritt A."/>
            <person name="Yoshinaga Y."/>
            <person name="Zwiers L.-H."/>
            <person name="Turgeon B."/>
            <person name="Goodwin S."/>
            <person name="Spatafora J."/>
            <person name="Crous P."/>
            <person name="Grigoriev I."/>
        </authorList>
    </citation>
    <scope>NUCLEOTIDE SEQUENCE</scope>
    <source>
        <strain evidence="2">CBS 122681</strain>
    </source>
</reference>
<dbReference type="Gene3D" id="3.30.710.10">
    <property type="entry name" value="Potassium Channel Kv1.1, Chain A"/>
    <property type="match status" value="1"/>
</dbReference>
<evidence type="ECO:0000313" key="2">
    <source>
        <dbReference type="EMBL" id="KAF2660738.1"/>
    </source>
</evidence>
<dbReference type="PROSITE" id="PS50097">
    <property type="entry name" value="BTB"/>
    <property type="match status" value="1"/>
</dbReference>
<proteinExistence type="predicted"/>
<gene>
    <name evidence="2" type="ORF">K491DRAFT_41778</name>
</gene>
<dbReference type="SUPFAM" id="SSF54695">
    <property type="entry name" value="POZ domain"/>
    <property type="match status" value="1"/>
</dbReference>
<dbReference type="OrthoDB" id="1022638at2759"/>
<feature type="domain" description="BTB" evidence="1">
    <location>
        <begin position="14"/>
        <end position="81"/>
    </location>
</feature>
<accession>A0A6A6TPB0</accession>
<dbReference type="EMBL" id="MU004298">
    <property type="protein sequence ID" value="KAF2660738.1"/>
    <property type="molecule type" value="Genomic_DNA"/>
</dbReference>
<dbReference type="PANTHER" id="PTHR47843">
    <property type="entry name" value="BTB DOMAIN-CONTAINING PROTEIN-RELATED"/>
    <property type="match status" value="1"/>
</dbReference>
<dbReference type="AlphaFoldDB" id="A0A6A6TPB0"/>
<keyword evidence="3" id="KW-1185">Reference proteome</keyword>
<evidence type="ECO:0000259" key="1">
    <source>
        <dbReference type="PROSITE" id="PS50097"/>
    </source>
</evidence>
<protein>
    <recommendedName>
        <fullName evidence="1">BTB domain-containing protein</fullName>
    </recommendedName>
</protein>
<sequence length="229" mass="26584">MASMNEYEPIDFTRTCTIRVGYPESLKEYIVHEGLLTSCSKFFRLALKAGWKESEDRVVYLPEENGAVVEQYLHLLYHRQIGHFRAQAKDDQKNDSNNAQDAQDQICENLCDLYLFADRVQDTDAKNTIMDAMYSLCIEQIGTVSQYAKGYTPNLASIEKIYYGTPGPCPIRQFFAELYACRAQKSWCAAFNIAIWPREFLEEMIDMYTTFKKPTANPFKNRLKFHEIE</sequence>
<dbReference type="InterPro" id="IPR000210">
    <property type="entry name" value="BTB/POZ_dom"/>
</dbReference>
<dbReference type="PANTHER" id="PTHR47843:SF2">
    <property type="entry name" value="BTB DOMAIN-CONTAINING PROTEIN"/>
    <property type="match status" value="1"/>
</dbReference>
<organism evidence="2 3">
    <name type="scientific">Lophiostoma macrostomum CBS 122681</name>
    <dbReference type="NCBI Taxonomy" id="1314788"/>
    <lineage>
        <taxon>Eukaryota</taxon>
        <taxon>Fungi</taxon>
        <taxon>Dikarya</taxon>
        <taxon>Ascomycota</taxon>
        <taxon>Pezizomycotina</taxon>
        <taxon>Dothideomycetes</taxon>
        <taxon>Pleosporomycetidae</taxon>
        <taxon>Pleosporales</taxon>
        <taxon>Lophiostomataceae</taxon>
        <taxon>Lophiostoma</taxon>
    </lineage>
</organism>
<dbReference type="Proteomes" id="UP000799324">
    <property type="component" value="Unassembled WGS sequence"/>
</dbReference>
<evidence type="ECO:0000313" key="3">
    <source>
        <dbReference type="Proteomes" id="UP000799324"/>
    </source>
</evidence>